<dbReference type="Proteomes" id="UP000587070">
    <property type="component" value="Unassembled WGS sequence"/>
</dbReference>
<proteinExistence type="predicted"/>
<dbReference type="InterPro" id="IPR021327">
    <property type="entry name" value="DUF2934"/>
</dbReference>
<dbReference type="OrthoDB" id="8538784at2"/>
<dbReference type="RefSeq" id="WP_153116358.1">
    <property type="nucleotide sequence ID" value="NZ_JACIGE010000011.1"/>
</dbReference>
<organism evidence="2 3">
    <name type="scientific">Rhodocyclus tenuis</name>
    <name type="common">Rhodospirillum tenue</name>
    <dbReference type="NCBI Taxonomy" id="1066"/>
    <lineage>
        <taxon>Bacteria</taxon>
        <taxon>Pseudomonadati</taxon>
        <taxon>Pseudomonadota</taxon>
        <taxon>Betaproteobacteria</taxon>
        <taxon>Rhodocyclales</taxon>
        <taxon>Rhodocyclaceae</taxon>
        <taxon>Rhodocyclus</taxon>
    </lineage>
</organism>
<evidence type="ECO:0000313" key="3">
    <source>
        <dbReference type="Proteomes" id="UP000587070"/>
    </source>
</evidence>
<evidence type="ECO:0000256" key="1">
    <source>
        <dbReference type="SAM" id="MobiDB-lite"/>
    </source>
</evidence>
<gene>
    <name evidence="2" type="ORF">GGD90_002885</name>
</gene>
<dbReference type="Pfam" id="PF11154">
    <property type="entry name" value="DUF2934"/>
    <property type="match status" value="1"/>
</dbReference>
<evidence type="ECO:0000313" key="2">
    <source>
        <dbReference type="EMBL" id="MBB4248493.1"/>
    </source>
</evidence>
<protein>
    <recommendedName>
        <fullName evidence="4">DUF2934 domain-containing protein</fullName>
    </recommendedName>
</protein>
<reference evidence="2 3" key="1">
    <citation type="submission" date="2020-08" db="EMBL/GenBank/DDBJ databases">
        <title>Genome sequencing of Purple Non-Sulfur Bacteria from various extreme environments.</title>
        <authorList>
            <person name="Mayer M."/>
        </authorList>
    </citation>
    <scope>NUCLEOTIDE SEQUENCE [LARGE SCALE GENOMIC DNA]</scope>
    <source>
        <strain evidence="2 3">2761</strain>
    </source>
</reference>
<keyword evidence="3" id="KW-1185">Reference proteome</keyword>
<dbReference type="EMBL" id="JACIGE010000011">
    <property type="protein sequence ID" value="MBB4248493.1"/>
    <property type="molecule type" value="Genomic_DNA"/>
</dbReference>
<accession>A0A840G832</accession>
<dbReference type="AlphaFoldDB" id="A0A840G832"/>
<comment type="caution">
    <text evidence="2">The sequence shown here is derived from an EMBL/GenBank/DDBJ whole genome shotgun (WGS) entry which is preliminary data.</text>
</comment>
<feature type="region of interest" description="Disordered" evidence="1">
    <location>
        <begin position="1"/>
        <end position="38"/>
    </location>
</feature>
<name>A0A840G832_RHOTE</name>
<feature type="compositionally biased region" description="Polar residues" evidence="1">
    <location>
        <begin position="16"/>
        <end position="29"/>
    </location>
</feature>
<sequence>MEKSGSFSHKQRITRDTGSQTAASTADNSAIQQQIQADDQRYHAGKVALGSDGAHEGWIAAEEERMASKPTQDADSSQEWVAVAAYYIAEKRGFSGNEALADWLAAQAQIAELLAPTGSPAGH</sequence>
<evidence type="ECO:0008006" key="4">
    <source>
        <dbReference type="Google" id="ProtNLM"/>
    </source>
</evidence>